<dbReference type="InterPro" id="IPR027939">
    <property type="entry name" value="NMT1/THI5"/>
</dbReference>
<keyword evidence="5" id="KW-1185">Reference proteome</keyword>
<dbReference type="SUPFAM" id="SSF53850">
    <property type="entry name" value="Periplasmic binding protein-like II"/>
    <property type="match status" value="1"/>
</dbReference>
<dbReference type="OrthoDB" id="9815602at2"/>
<keyword evidence="2" id="KW-0732">Signal</keyword>
<reference evidence="4 5" key="1">
    <citation type="submission" date="2017-07" db="EMBL/GenBank/DDBJ databases">
        <title>Genome sequencing and assembly of Paenibacillus rigui.</title>
        <authorList>
            <person name="Mayilraj S."/>
        </authorList>
    </citation>
    <scope>NUCLEOTIDE SEQUENCE [LARGE SCALE GENOMIC DNA]</scope>
    <source>
        <strain evidence="4 5">JCM 16352</strain>
    </source>
</reference>
<evidence type="ECO:0000313" key="4">
    <source>
        <dbReference type="EMBL" id="OXM87768.1"/>
    </source>
</evidence>
<dbReference type="Gene3D" id="3.40.190.10">
    <property type="entry name" value="Periplasmic binding protein-like II"/>
    <property type="match status" value="2"/>
</dbReference>
<dbReference type="EMBL" id="NMQW01000002">
    <property type="protein sequence ID" value="OXM87768.1"/>
    <property type="molecule type" value="Genomic_DNA"/>
</dbReference>
<dbReference type="PROSITE" id="PS51257">
    <property type="entry name" value="PROKAR_LIPOPROTEIN"/>
    <property type="match status" value="1"/>
</dbReference>
<evidence type="ECO:0000256" key="1">
    <source>
        <dbReference type="SAM" id="MobiDB-lite"/>
    </source>
</evidence>
<proteinExistence type="predicted"/>
<dbReference type="InterPro" id="IPR015168">
    <property type="entry name" value="SsuA/THI5"/>
</dbReference>
<name>A0A229UWH7_9BACL</name>
<feature type="chain" id="PRO_5038588556" evidence="2">
    <location>
        <begin position="29"/>
        <end position="364"/>
    </location>
</feature>
<dbReference type="GO" id="GO:0009228">
    <property type="term" value="P:thiamine biosynthetic process"/>
    <property type="evidence" value="ECO:0007669"/>
    <property type="project" value="InterPro"/>
</dbReference>
<dbReference type="Pfam" id="PF09084">
    <property type="entry name" value="NMT1"/>
    <property type="match status" value="1"/>
</dbReference>
<gene>
    <name evidence="4" type="ORF">CF651_01220</name>
</gene>
<feature type="domain" description="SsuA/THI5-like" evidence="3">
    <location>
        <begin position="83"/>
        <end position="287"/>
    </location>
</feature>
<dbReference type="GO" id="GO:0016740">
    <property type="term" value="F:transferase activity"/>
    <property type="evidence" value="ECO:0007669"/>
    <property type="project" value="UniProtKB-KW"/>
</dbReference>
<comment type="caution">
    <text evidence="4">The sequence shown here is derived from an EMBL/GenBank/DDBJ whole genome shotgun (WGS) entry which is preliminary data.</text>
</comment>
<evidence type="ECO:0000313" key="5">
    <source>
        <dbReference type="Proteomes" id="UP000215509"/>
    </source>
</evidence>
<dbReference type="Proteomes" id="UP000215509">
    <property type="component" value="Unassembled WGS sequence"/>
</dbReference>
<dbReference type="PANTHER" id="PTHR31528:SF3">
    <property type="entry name" value="THIAMINE BIOSYNTHESIS PROTEIN HI_0357-RELATED"/>
    <property type="match status" value="1"/>
</dbReference>
<feature type="compositionally biased region" description="Low complexity" evidence="1">
    <location>
        <begin position="44"/>
        <end position="57"/>
    </location>
</feature>
<accession>A0A229UWH7</accession>
<evidence type="ECO:0000259" key="3">
    <source>
        <dbReference type="Pfam" id="PF09084"/>
    </source>
</evidence>
<organism evidence="4 5">
    <name type="scientific">Paenibacillus rigui</name>
    <dbReference type="NCBI Taxonomy" id="554312"/>
    <lineage>
        <taxon>Bacteria</taxon>
        <taxon>Bacillati</taxon>
        <taxon>Bacillota</taxon>
        <taxon>Bacilli</taxon>
        <taxon>Bacillales</taxon>
        <taxon>Paenibacillaceae</taxon>
        <taxon>Paenibacillus</taxon>
    </lineage>
</organism>
<dbReference type="RefSeq" id="WP_094013018.1">
    <property type="nucleotide sequence ID" value="NZ_NMQW01000002.1"/>
</dbReference>
<feature type="region of interest" description="Disordered" evidence="1">
    <location>
        <begin position="44"/>
        <end position="66"/>
    </location>
</feature>
<feature type="signal peptide" evidence="2">
    <location>
        <begin position="1"/>
        <end position="28"/>
    </location>
</feature>
<evidence type="ECO:0000256" key="2">
    <source>
        <dbReference type="SAM" id="SignalP"/>
    </source>
</evidence>
<sequence length="364" mass="39641">MKKKSTVALKTALWSRSFVLSLCAAALASGLVACGAKEPVKDASASPSAPAAAAPAANAEKSKVPEEKKTVAVTQVTNWFAEPEHGGQYAALMKGYYKDAGFDMTIMPGGPQVSAAQIVASGKAQFGMIQGDDLIIARQQGIPLVAVAAAFQKNPQGLIFHKGQQIKDFADLNGRKVYVASAAGYWEFIKKKYNLDKVQDMKYTGQLVNFINDPTAVTQGYITAEPYSLKQQGYDTEMLLNADSGYNPYANVLFTTEKMIKEHPDQVKAFVEASIKGWEYYKDHADEVNPKIKESNPDMTLDAMKFGAEKQAELVYGGDAVKSGVGTMTKERWSTLMKQLSEIGVLKTEEDVSKVFTTEFLPKK</sequence>
<dbReference type="PANTHER" id="PTHR31528">
    <property type="entry name" value="4-AMINO-5-HYDROXYMETHYL-2-METHYLPYRIMIDINE PHOSPHATE SYNTHASE THI11-RELATED"/>
    <property type="match status" value="1"/>
</dbReference>
<keyword evidence="4" id="KW-0808">Transferase</keyword>
<protein>
    <submittedName>
        <fullName evidence="4">Myristoyl transferase</fullName>
    </submittedName>
</protein>
<dbReference type="AlphaFoldDB" id="A0A229UWH7"/>